<name>A0A1E4SUT0_9ASCO</name>
<reference evidence="2" key="1">
    <citation type="submission" date="2016-04" db="EMBL/GenBank/DDBJ databases">
        <title>Comparative genomics of biotechnologically important yeasts.</title>
        <authorList>
            <consortium name="DOE Joint Genome Institute"/>
            <person name="Riley R."/>
            <person name="Haridas S."/>
            <person name="Wolfe K.H."/>
            <person name="Lopes M.R."/>
            <person name="Hittinger C.T."/>
            <person name="Goker M."/>
            <person name="Salamov A."/>
            <person name="Wisecaver J."/>
            <person name="Long T.M."/>
            <person name="Aerts A.L."/>
            <person name="Barry K."/>
            <person name="Choi C."/>
            <person name="Clum A."/>
            <person name="Coughlan A.Y."/>
            <person name="Deshpande S."/>
            <person name="Douglass A.P."/>
            <person name="Hanson S.J."/>
            <person name="Klenk H.-P."/>
            <person name="Labutti K."/>
            <person name="Lapidus A."/>
            <person name="Lindquist E."/>
            <person name="Lipzen A."/>
            <person name="Meier-Kolthoff J.P."/>
            <person name="Ohm R.A."/>
            <person name="Otillar R.P."/>
            <person name="Pangilinan J."/>
            <person name="Peng Y."/>
            <person name="Rokas A."/>
            <person name="Rosa C.A."/>
            <person name="Scheuner C."/>
            <person name="Sibirny A.A."/>
            <person name="Slot J.C."/>
            <person name="Stielow J.B."/>
            <person name="Sun H."/>
            <person name="Kurtzman C.P."/>
            <person name="Blackwell M."/>
            <person name="Grigoriev I.V."/>
            <person name="Jeffries T.W."/>
        </authorList>
    </citation>
    <scope>NUCLEOTIDE SEQUENCE [LARGE SCALE GENOMIC DNA]</scope>
    <source>
        <strain evidence="2">NRRL YB-2248</strain>
    </source>
</reference>
<dbReference type="Proteomes" id="UP000094801">
    <property type="component" value="Unassembled WGS sequence"/>
</dbReference>
<organism evidence="1 2">
    <name type="scientific">[Candida] arabinofermentans NRRL YB-2248</name>
    <dbReference type="NCBI Taxonomy" id="983967"/>
    <lineage>
        <taxon>Eukaryota</taxon>
        <taxon>Fungi</taxon>
        <taxon>Dikarya</taxon>
        <taxon>Ascomycota</taxon>
        <taxon>Saccharomycotina</taxon>
        <taxon>Pichiomycetes</taxon>
        <taxon>Pichiales</taxon>
        <taxon>Pichiaceae</taxon>
        <taxon>Ogataea</taxon>
        <taxon>Ogataea/Candida clade</taxon>
    </lineage>
</organism>
<keyword evidence="2" id="KW-1185">Reference proteome</keyword>
<sequence>MTIEVHFKVLLSHEYFRNTTQHMIHLYPTLIWVTSYLKLGNTLVTTFIQIREHAEC</sequence>
<gene>
    <name evidence="1" type="ORF">CANARDRAFT_30201</name>
</gene>
<evidence type="ECO:0000313" key="2">
    <source>
        <dbReference type="Proteomes" id="UP000094801"/>
    </source>
</evidence>
<dbReference type="AlphaFoldDB" id="A0A1E4SUT0"/>
<accession>A0A1E4SUT0</accession>
<dbReference type="EMBL" id="KV453866">
    <property type="protein sequence ID" value="ODV83265.1"/>
    <property type="molecule type" value="Genomic_DNA"/>
</dbReference>
<evidence type="ECO:0000313" key="1">
    <source>
        <dbReference type="EMBL" id="ODV83265.1"/>
    </source>
</evidence>
<proteinExistence type="predicted"/>
<feature type="non-terminal residue" evidence="1">
    <location>
        <position position="56"/>
    </location>
</feature>
<protein>
    <submittedName>
        <fullName evidence="1">Uncharacterized protein</fullName>
    </submittedName>
</protein>